<accession>A0A329S7W8</accession>
<evidence type="ECO:0000256" key="1">
    <source>
        <dbReference type="SAM" id="Phobius"/>
    </source>
</evidence>
<dbReference type="Proteomes" id="UP000251314">
    <property type="component" value="Unassembled WGS sequence"/>
</dbReference>
<feature type="transmembrane region" description="Helical" evidence="1">
    <location>
        <begin position="38"/>
        <end position="57"/>
    </location>
</feature>
<feature type="transmembrane region" description="Helical" evidence="1">
    <location>
        <begin position="160"/>
        <end position="178"/>
    </location>
</feature>
<feature type="transmembrane region" description="Helical" evidence="1">
    <location>
        <begin position="127"/>
        <end position="148"/>
    </location>
</feature>
<dbReference type="Proteomes" id="UP000774804">
    <property type="component" value="Unassembled WGS sequence"/>
</dbReference>
<dbReference type="OrthoDB" id="121668at2759"/>
<dbReference type="Proteomes" id="UP000760860">
    <property type="component" value="Unassembled WGS sequence"/>
</dbReference>
<dbReference type="VEuPathDB" id="FungiDB:PC110_g10910"/>
<gene>
    <name evidence="7" type="ORF">PC110_g10910</name>
    <name evidence="2" type="ORF">PC113_g882</name>
    <name evidence="3" type="ORF">PC115_g13874</name>
    <name evidence="4" type="ORF">PC117_g14721</name>
    <name evidence="5" type="ORF">PC118_g13979</name>
    <name evidence="6" type="ORF">PC129_g12737</name>
</gene>
<evidence type="ECO:0000313" key="2">
    <source>
        <dbReference type="EMBL" id="KAG2868686.1"/>
    </source>
</evidence>
<comment type="caution">
    <text evidence="7">The sequence shown here is derived from an EMBL/GenBank/DDBJ whole genome shotgun (WGS) entry which is preliminary data.</text>
</comment>
<feature type="transmembrane region" description="Helical" evidence="1">
    <location>
        <begin position="237"/>
        <end position="259"/>
    </location>
</feature>
<organism evidence="7 8">
    <name type="scientific">Phytophthora cactorum</name>
    <dbReference type="NCBI Taxonomy" id="29920"/>
    <lineage>
        <taxon>Eukaryota</taxon>
        <taxon>Sar</taxon>
        <taxon>Stramenopiles</taxon>
        <taxon>Oomycota</taxon>
        <taxon>Peronosporomycetes</taxon>
        <taxon>Peronosporales</taxon>
        <taxon>Peronosporaceae</taxon>
        <taxon>Phytophthora</taxon>
    </lineage>
</organism>
<keyword evidence="1" id="KW-0472">Membrane</keyword>
<dbReference type="Proteomes" id="UP000736787">
    <property type="component" value="Unassembled WGS sequence"/>
</dbReference>
<proteinExistence type="predicted"/>
<reference evidence="2" key="2">
    <citation type="submission" date="2018-10" db="EMBL/GenBank/DDBJ databases">
        <title>Effector identification in a new, highly contiguous assembly of the strawberry crown rot pathogen Phytophthora cactorum.</title>
        <authorList>
            <person name="Armitage A.D."/>
            <person name="Nellist C.F."/>
            <person name="Bates H."/>
            <person name="Vickerstaff R.J."/>
            <person name="Harrison R.J."/>
        </authorList>
    </citation>
    <scope>NUCLEOTIDE SEQUENCE</scope>
    <source>
        <strain evidence="2">15-7</strain>
        <strain evidence="3">4032</strain>
        <strain evidence="4">4040</strain>
        <strain evidence="5">P415</strain>
        <strain evidence="6">P421</strain>
    </source>
</reference>
<evidence type="ECO:0000313" key="7">
    <source>
        <dbReference type="EMBL" id="RAW32759.1"/>
    </source>
</evidence>
<dbReference type="EMBL" id="RCML01000497">
    <property type="protein sequence ID" value="KAG2975338.1"/>
    <property type="molecule type" value="Genomic_DNA"/>
</dbReference>
<dbReference type="EMBL" id="RCMK01000470">
    <property type="protein sequence ID" value="KAG2926862.1"/>
    <property type="molecule type" value="Genomic_DNA"/>
</dbReference>
<evidence type="ECO:0000313" key="5">
    <source>
        <dbReference type="EMBL" id="KAG2975338.1"/>
    </source>
</evidence>
<dbReference type="EMBL" id="RCMG01000009">
    <property type="protein sequence ID" value="KAG2868686.1"/>
    <property type="molecule type" value="Genomic_DNA"/>
</dbReference>
<sequence>MLFWLRRLLPRPCFVSNAVSQPIRLALETLVLVLRNSLLCIAVGWLFGYCFTVGNLFSGLPPGEQSYADFSAANIAWFYGVFSLCMVVLMATKLLPEQFVVGKVVTAGTTPRRLNIFQCTMKLLGRIIPHLVLSSIIVVGGDFVMYSMVSESWHRFKPCVYIATFWGFYVMAIADVFVRQIYQTETVRGLVALQVQASKLNPREPSCYMNLSRHQPRYRQIWMPSLRRFSKVYTRNLPVMFFAIISIVYVHVMSQFVALQGQWEILGFASTSIALKLALQEFAKALMIAARKPVSRRAMVTLVATPTILVDTQVRMLLLRQSSTNVSVVGSVLLAGFEIVVRAVKSFVVQRKTRGPPIPVDISRRWSSFVNAPFRLASTSQIKPLQVLPVSRTASSKLVRNGTAVRLSRSETARQSKAQREAEQRQLKHRILHAAEIYSDMYAEYIAIGCSYAILFFYRDHPQFQFRLLPGSSLLSKTSDSIEATNTQQNRQLGQLGALQMGTEIIVDFLACVLEAAEGVEFKSFDQNDSFLVYFLAVLAFSNVAISAGLYMR</sequence>
<keyword evidence="1" id="KW-1133">Transmembrane helix</keyword>
<dbReference type="EMBL" id="RCMV01000486">
    <property type="protein sequence ID" value="KAG3216409.1"/>
    <property type="molecule type" value="Genomic_DNA"/>
</dbReference>
<feature type="transmembrane region" description="Helical" evidence="1">
    <location>
        <begin position="77"/>
        <end position="95"/>
    </location>
</feature>
<dbReference type="EMBL" id="RCMI01000508">
    <property type="protein sequence ID" value="KAG2907573.1"/>
    <property type="molecule type" value="Genomic_DNA"/>
</dbReference>
<dbReference type="EMBL" id="MJFZ01000265">
    <property type="protein sequence ID" value="RAW32759.1"/>
    <property type="molecule type" value="Genomic_DNA"/>
</dbReference>
<feature type="transmembrane region" description="Helical" evidence="1">
    <location>
        <begin position="531"/>
        <end position="552"/>
    </location>
</feature>
<evidence type="ECO:0000313" key="4">
    <source>
        <dbReference type="EMBL" id="KAG2926862.1"/>
    </source>
</evidence>
<keyword evidence="8" id="KW-1185">Reference proteome</keyword>
<dbReference type="Proteomes" id="UP000697107">
    <property type="component" value="Unassembled WGS sequence"/>
</dbReference>
<evidence type="ECO:0000313" key="3">
    <source>
        <dbReference type="EMBL" id="KAG2907573.1"/>
    </source>
</evidence>
<keyword evidence="1" id="KW-0812">Transmembrane</keyword>
<dbReference type="Proteomes" id="UP000735874">
    <property type="component" value="Unassembled WGS sequence"/>
</dbReference>
<protein>
    <submittedName>
        <fullName evidence="7">Uncharacterized protein</fullName>
    </submittedName>
</protein>
<evidence type="ECO:0000313" key="8">
    <source>
        <dbReference type="Proteomes" id="UP000251314"/>
    </source>
</evidence>
<feature type="transmembrane region" description="Helical" evidence="1">
    <location>
        <begin position="437"/>
        <end position="458"/>
    </location>
</feature>
<name>A0A329S7W8_9STRA</name>
<evidence type="ECO:0000313" key="6">
    <source>
        <dbReference type="EMBL" id="KAG3216409.1"/>
    </source>
</evidence>
<reference evidence="7 8" key="1">
    <citation type="submission" date="2018-01" db="EMBL/GenBank/DDBJ databases">
        <title>Draft genome of the strawberry crown rot pathogen Phytophthora cactorum.</title>
        <authorList>
            <person name="Armitage A.D."/>
            <person name="Lysoe E."/>
            <person name="Nellist C.F."/>
            <person name="Harrison R.J."/>
            <person name="Brurberg M.B."/>
        </authorList>
    </citation>
    <scope>NUCLEOTIDE SEQUENCE [LARGE SCALE GENOMIC DNA]</scope>
    <source>
        <strain evidence="7 8">10300</strain>
    </source>
</reference>
<dbReference type="AlphaFoldDB" id="A0A329S7W8"/>